<dbReference type="InterPro" id="IPR003593">
    <property type="entry name" value="AAA+_ATPase"/>
</dbReference>
<dbReference type="GO" id="GO:0005524">
    <property type="term" value="F:ATP binding"/>
    <property type="evidence" value="ECO:0007669"/>
    <property type="project" value="UniProtKB-KW"/>
</dbReference>
<dbReference type="InterPro" id="IPR017871">
    <property type="entry name" value="ABC_transporter-like_CS"/>
</dbReference>
<dbReference type="SUPFAM" id="SSF52540">
    <property type="entry name" value="P-loop containing nucleoside triphosphate hydrolases"/>
    <property type="match status" value="1"/>
</dbReference>
<dbReference type="InterPro" id="IPR050093">
    <property type="entry name" value="ABC_SmlMolc_Importer"/>
</dbReference>
<evidence type="ECO:0000313" key="5">
    <source>
        <dbReference type="EMBL" id="MBN4068930.1"/>
    </source>
</evidence>
<feature type="domain" description="ABC transporter" evidence="4">
    <location>
        <begin position="1"/>
        <end position="228"/>
    </location>
</feature>
<dbReference type="SMART" id="SM00382">
    <property type="entry name" value="AAA"/>
    <property type="match status" value="1"/>
</dbReference>
<evidence type="ECO:0000256" key="1">
    <source>
        <dbReference type="ARBA" id="ARBA00022448"/>
    </source>
</evidence>
<keyword evidence="2" id="KW-0547">Nucleotide-binding</keyword>
<dbReference type="PANTHER" id="PTHR42781">
    <property type="entry name" value="SPERMIDINE/PUTRESCINE IMPORT ATP-BINDING PROTEIN POTA"/>
    <property type="match status" value="1"/>
</dbReference>
<dbReference type="PROSITE" id="PS50893">
    <property type="entry name" value="ABC_TRANSPORTER_2"/>
    <property type="match status" value="1"/>
</dbReference>
<dbReference type="InterPro" id="IPR027417">
    <property type="entry name" value="P-loop_NTPase"/>
</dbReference>
<sequence>MSLEICIRKKLSHFTLEMGFCCQAGELLALVGPSGSGKTTVTRIIAGLEHPDIGSIRLGKKILYDTESRIQVPTRKRKLGYVFQEASLFPHLRIRDNVAFACDTPSRVDKLLDLLGISHLQNKKPARISGGERQRAAIAQSLAADPELLLLDEPFSALDVETRQSLQQKFLEIKKQLQIPIIMVTHNLQEASILGDQVIAVENGRTDTNWLARFHGILLPKKNKNTKLEELCCRQLAQA</sequence>
<gene>
    <name evidence="5" type="ORF">JYU06_05365</name>
</gene>
<accession>A0ABS3AV00</accession>
<evidence type="ECO:0000259" key="4">
    <source>
        <dbReference type="PROSITE" id="PS50893"/>
    </source>
</evidence>
<comment type="caution">
    <text evidence="5">The sequence shown here is derived from an EMBL/GenBank/DDBJ whole genome shotgun (WGS) entry which is preliminary data.</text>
</comment>
<keyword evidence="3 5" id="KW-0067">ATP-binding</keyword>
<evidence type="ECO:0000313" key="6">
    <source>
        <dbReference type="Proteomes" id="UP000717534"/>
    </source>
</evidence>
<evidence type="ECO:0000256" key="3">
    <source>
        <dbReference type="ARBA" id="ARBA00022840"/>
    </source>
</evidence>
<dbReference type="PROSITE" id="PS00211">
    <property type="entry name" value="ABC_TRANSPORTER_1"/>
    <property type="match status" value="1"/>
</dbReference>
<dbReference type="PANTHER" id="PTHR42781:SF4">
    <property type="entry name" value="SPERMIDINE_PUTRESCINE IMPORT ATP-BINDING PROTEIN POTA"/>
    <property type="match status" value="1"/>
</dbReference>
<organism evidence="5 6">
    <name type="scientific">Desulfotalea psychrophila</name>
    <dbReference type="NCBI Taxonomy" id="84980"/>
    <lineage>
        <taxon>Bacteria</taxon>
        <taxon>Pseudomonadati</taxon>
        <taxon>Thermodesulfobacteriota</taxon>
        <taxon>Desulfobulbia</taxon>
        <taxon>Desulfobulbales</taxon>
        <taxon>Desulfocapsaceae</taxon>
        <taxon>Desulfotalea</taxon>
    </lineage>
</organism>
<reference evidence="5 6" key="1">
    <citation type="submission" date="2021-02" db="EMBL/GenBank/DDBJ databases">
        <title>Activity-based single-cell genomes from oceanic crustal fluid captures similar information to metagenomic and metatranscriptomic surveys with orders of magnitude less sampling.</title>
        <authorList>
            <person name="D'Angelo T.S."/>
            <person name="Orcutt B.N."/>
        </authorList>
    </citation>
    <scope>NUCLEOTIDE SEQUENCE [LARGE SCALE GENOMIC DNA]</scope>
    <source>
        <strain evidence="5">AH-315-G02</strain>
    </source>
</reference>
<dbReference type="InterPro" id="IPR003439">
    <property type="entry name" value="ABC_transporter-like_ATP-bd"/>
</dbReference>
<dbReference type="Gene3D" id="3.40.50.300">
    <property type="entry name" value="P-loop containing nucleotide triphosphate hydrolases"/>
    <property type="match status" value="1"/>
</dbReference>
<dbReference type="EMBL" id="JAFITO010000084">
    <property type="protein sequence ID" value="MBN4068930.1"/>
    <property type="molecule type" value="Genomic_DNA"/>
</dbReference>
<dbReference type="Proteomes" id="UP000717534">
    <property type="component" value="Unassembled WGS sequence"/>
</dbReference>
<keyword evidence="6" id="KW-1185">Reference proteome</keyword>
<protein>
    <submittedName>
        <fullName evidence="5">ATP-binding cassette domain-containing protein</fullName>
    </submittedName>
</protein>
<keyword evidence="1" id="KW-0813">Transport</keyword>
<evidence type="ECO:0000256" key="2">
    <source>
        <dbReference type="ARBA" id="ARBA00022741"/>
    </source>
</evidence>
<name>A0ABS3AV00_9BACT</name>
<dbReference type="Pfam" id="PF00005">
    <property type="entry name" value="ABC_tran"/>
    <property type="match status" value="1"/>
</dbReference>
<proteinExistence type="predicted"/>